<accession>A0A1T4S9Z3</accession>
<dbReference type="Proteomes" id="UP000190102">
    <property type="component" value="Unassembled WGS sequence"/>
</dbReference>
<proteinExistence type="predicted"/>
<evidence type="ECO:0000313" key="1">
    <source>
        <dbReference type="EMBL" id="SKA25074.1"/>
    </source>
</evidence>
<dbReference type="AlphaFoldDB" id="A0A1T4S9Z3"/>
<dbReference type="EMBL" id="FUWR01000036">
    <property type="protein sequence ID" value="SKA25074.1"/>
    <property type="molecule type" value="Genomic_DNA"/>
</dbReference>
<sequence>MVKLMEAYFGERKPFNNPKIEAVAQIMESLDPAAQEDILRIAEKEKRLAEIGKEGELRRAA</sequence>
<evidence type="ECO:0000313" key="2">
    <source>
        <dbReference type="Proteomes" id="UP000190102"/>
    </source>
</evidence>
<keyword evidence="2" id="KW-1185">Reference proteome</keyword>
<dbReference type="STRING" id="115783.SAMN02745119_03363"/>
<protein>
    <submittedName>
        <fullName evidence="1">Uncharacterized protein</fullName>
    </submittedName>
</protein>
<organism evidence="1 2">
    <name type="scientific">Trichlorobacter thiogenes</name>
    <dbReference type="NCBI Taxonomy" id="115783"/>
    <lineage>
        <taxon>Bacteria</taxon>
        <taxon>Pseudomonadati</taxon>
        <taxon>Thermodesulfobacteriota</taxon>
        <taxon>Desulfuromonadia</taxon>
        <taxon>Geobacterales</taxon>
        <taxon>Geobacteraceae</taxon>
        <taxon>Trichlorobacter</taxon>
    </lineage>
</organism>
<name>A0A1T4S9Z3_9BACT</name>
<reference evidence="2" key="1">
    <citation type="submission" date="2017-02" db="EMBL/GenBank/DDBJ databases">
        <authorList>
            <person name="Varghese N."/>
            <person name="Submissions S."/>
        </authorList>
    </citation>
    <scope>NUCLEOTIDE SEQUENCE [LARGE SCALE GENOMIC DNA]</scope>
    <source>
        <strain evidence="2">ATCC BAA-34</strain>
    </source>
</reference>
<gene>
    <name evidence="1" type="ORF">SAMN02745119_03363</name>
</gene>